<evidence type="ECO:0000313" key="4">
    <source>
        <dbReference type="Proteomes" id="UP000232323"/>
    </source>
</evidence>
<comment type="caution">
    <text evidence="3">The sequence shown here is derived from an EMBL/GenBank/DDBJ whole genome shotgun (WGS) entry which is preliminary data.</text>
</comment>
<feature type="compositionally biased region" description="Polar residues" evidence="1">
    <location>
        <begin position="750"/>
        <end position="761"/>
    </location>
</feature>
<keyword evidence="2" id="KW-0812">Transmembrane</keyword>
<dbReference type="AlphaFoldDB" id="A0A250X0E7"/>
<reference evidence="3 4" key="1">
    <citation type="submission" date="2017-08" db="EMBL/GenBank/DDBJ databases">
        <title>Acidophilic green algal genome provides insights into adaptation to an acidic environment.</title>
        <authorList>
            <person name="Hirooka S."/>
            <person name="Hirose Y."/>
            <person name="Kanesaki Y."/>
            <person name="Higuchi S."/>
            <person name="Fujiwara T."/>
            <person name="Onuma R."/>
            <person name="Era A."/>
            <person name="Ohbayashi R."/>
            <person name="Uzuka A."/>
            <person name="Nozaki H."/>
            <person name="Yoshikawa H."/>
            <person name="Miyagishima S.Y."/>
        </authorList>
    </citation>
    <scope>NUCLEOTIDE SEQUENCE [LARGE SCALE GENOMIC DNA]</scope>
    <source>
        <strain evidence="3 4">NIES-2499</strain>
    </source>
</reference>
<gene>
    <name evidence="3" type="ORF">CEUSTIGMA_g3999.t1</name>
</gene>
<evidence type="ECO:0000256" key="1">
    <source>
        <dbReference type="SAM" id="MobiDB-lite"/>
    </source>
</evidence>
<feature type="region of interest" description="Disordered" evidence="1">
    <location>
        <begin position="539"/>
        <end position="567"/>
    </location>
</feature>
<feature type="compositionally biased region" description="Low complexity" evidence="1">
    <location>
        <begin position="672"/>
        <end position="684"/>
    </location>
</feature>
<keyword evidence="4" id="KW-1185">Reference proteome</keyword>
<dbReference type="EMBL" id="BEGY01000018">
    <property type="protein sequence ID" value="GAX76553.1"/>
    <property type="molecule type" value="Genomic_DNA"/>
</dbReference>
<feature type="compositionally biased region" description="Low complexity" evidence="1">
    <location>
        <begin position="641"/>
        <end position="657"/>
    </location>
</feature>
<accession>A0A250X0E7</accession>
<protein>
    <submittedName>
        <fullName evidence="3">Uncharacterized protein</fullName>
    </submittedName>
</protein>
<proteinExistence type="predicted"/>
<feature type="compositionally biased region" description="Gly residues" evidence="1">
    <location>
        <begin position="763"/>
        <end position="772"/>
    </location>
</feature>
<feature type="region of interest" description="Disordered" evidence="1">
    <location>
        <begin position="262"/>
        <end position="284"/>
    </location>
</feature>
<feature type="region of interest" description="Disordered" evidence="1">
    <location>
        <begin position="641"/>
        <end position="699"/>
    </location>
</feature>
<feature type="transmembrane region" description="Helical" evidence="2">
    <location>
        <begin position="16"/>
        <end position="36"/>
    </location>
</feature>
<evidence type="ECO:0000313" key="3">
    <source>
        <dbReference type="EMBL" id="GAX76553.1"/>
    </source>
</evidence>
<evidence type="ECO:0000256" key="2">
    <source>
        <dbReference type="SAM" id="Phobius"/>
    </source>
</evidence>
<feature type="region of interest" description="Disordered" evidence="1">
    <location>
        <begin position="349"/>
        <end position="387"/>
    </location>
</feature>
<feature type="compositionally biased region" description="Low complexity" evidence="1">
    <location>
        <begin position="729"/>
        <end position="741"/>
    </location>
</feature>
<feature type="compositionally biased region" description="Low complexity" evidence="1">
    <location>
        <begin position="262"/>
        <end position="282"/>
    </location>
</feature>
<feature type="compositionally biased region" description="Basic and acidic residues" evidence="1">
    <location>
        <begin position="551"/>
        <end position="562"/>
    </location>
</feature>
<sequence length="784" mass="82521">MPHFFHAVPSSHQNRLLILILTFLFMCTIFSEWYLLTSKLRRLQEDFIFMENTTLRLEKEVSVYGKLVKDQTDSHDLEFKALSDKVFRIESQLERAMDGNIKLESTISNLDSKIKGFSLSAANAHDAEDKATKELQIHLNELKQGLLKTEEAQHLMKASLSSIQTSFQGKKDLSQLEVQIRLQKEDIDRLRILVQSEHEQLASLLSKQSASVAMLLSGNKLDKQSATEAMLMSGNKLDLVAPGGAGDERKTGSATDMMMSKTASSGSSITSTNSTSAFTISAPKPSPTPGIDSIVDLAAADTSKYVIQGEAIFLNPAVLSSGSTLHQDSKSQAEGSSITSALKAGSLESAVERRGGGMRPSAVATNEETGKPYDAGAIKQGVKGEAPKSTVNVDTMFTEDELEKIHDLIVDTNSGDAVMDSASHKMTLKASSFSSSSTATTNSTSAFTISAPKQSSSPGVVTMAQSADDAASKYGIQKDAVKDQDGTVDGYYQSLRKAGTADTSMQGKRIVLPLPHISEDTAGHRSSSIHDDGTTVAAASIDNNIGGGTHRSVDWKESKESGDGGLAQAGAVGVKMETGGGGLQGSGELKLVSIPVVGNNVVSAVDDLAGLDKEEVDVGQDEAQGEEGRIHIKIAENKANNAAGDEQQQQQQHNAAGDEQEQQQQHNAAGDEQQGSTSESSSTVREGESSSIGDQKQSAGMVLPIVESAEQHEVIASSGGVGLQKAPTSPSSSISSNNNGSRKQGGTWKMSATDSSANSKGIHSGGGGGGGHANQTGSGLLTME</sequence>
<organism evidence="3 4">
    <name type="scientific">Chlamydomonas eustigma</name>
    <dbReference type="NCBI Taxonomy" id="1157962"/>
    <lineage>
        <taxon>Eukaryota</taxon>
        <taxon>Viridiplantae</taxon>
        <taxon>Chlorophyta</taxon>
        <taxon>core chlorophytes</taxon>
        <taxon>Chlorophyceae</taxon>
        <taxon>CS clade</taxon>
        <taxon>Chlamydomonadales</taxon>
        <taxon>Chlamydomonadaceae</taxon>
        <taxon>Chlamydomonas</taxon>
    </lineage>
</organism>
<name>A0A250X0E7_9CHLO</name>
<keyword evidence="2" id="KW-0472">Membrane</keyword>
<dbReference type="Proteomes" id="UP000232323">
    <property type="component" value="Unassembled WGS sequence"/>
</dbReference>
<feature type="compositionally biased region" description="Polar residues" evidence="1">
    <location>
        <begin position="773"/>
        <end position="784"/>
    </location>
</feature>
<keyword evidence="2" id="KW-1133">Transmembrane helix</keyword>
<feature type="region of interest" description="Disordered" evidence="1">
    <location>
        <begin position="719"/>
        <end position="784"/>
    </location>
</feature>